<dbReference type="InterPro" id="IPR035067">
    <property type="entry name" value="V-type_ATPase_csu/dsu"/>
</dbReference>
<dbReference type="Gene3D" id="1.20.1690.10">
    <property type="entry name" value="V-type ATP synthase subunit C domain"/>
    <property type="match status" value="2"/>
</dbReference>
<evidence type="ECO:0000256" key="3">
    <source>
        <dbReference type="ARBA" id="ARBA00023065"/>
    </source>
</evidence>
<evidence type="ECO:0000256" key="2">
    <source>
        <dbReference type="ARBA" id="ARBA00022448"/>
    </source>
</evidence>
<reference evidence="5" key="1">
    <citation type="submission" date="2015-09" db="EMBL/GenBank/DDBJ databases">
        <authorList>
            <person name="Wibberg D."/>
        </authorList>
    </citation>
    <scope>NUCLEOTIDE SEQUENCE [LARGE SCALE GENOMIC DNA]</scope>
    <source>
        <strain evidence="5">SD1D</strain>
    </source>
</reference>
<protein>
    <recommendedName>
        <fullName evidence="6">V-type ATPase subunit</fullName>
    </recommendedName>
</protein>
<dbReference type="InterPro" id="IPR036079">
    <property type="entry name" value="ATPase_csu/dsu_sf"/>
</dbReference>
<evidence type="ECO:0000313" key="5">
    <source>
        <dbReference type="Proteomes" id="UP000196053"/>
    </source>
</evidence>
<dbReference type="InterPro" id="IPR050873">
    <property type="entry name" value="V-ATPase_V0D/AC39_subunit"/>
</dbReference>
<dbReference type="AlphaFoldDB" id="A0A0K8J4X5"/>
<dbReference type="InterPro" id="IPR002843">
    <property type="entry name" value="ATPase_V0-cplx_csu/dsu"/>
</dbReference>
<dbReference type="InterPro" id="IPR044911">
    <property type="entry name" value="V-type_ATPase_csu/dsu_dom_3"/>
</dbReference>
<dbReference type="EMBL" id="LN879430">
    <property type="protein sequence ID" value="CUH92535.1"/>
    <property type="molecule type" value="Genomic_DNA"/>
</dbReference>
<evidence type="ECO:0000256" key="1">
    <source>
        <dbReference type="ARBA" id="ARBA00006709"/>
    </source>
</evidence>
<dbReference type="Proteomes" id="UP000196053">
    <property type="component" value="Chromosome I"/>
</dbReference>
<dbReference type="Pfam" id="PF01992">
    <property type="entry name" value="vATP-synt_AC39"/>
    <property type="match status" value="1"/>
</dbReference>
<evidence type="ECO:0000313" key="4">
    <source>
        <dbReference type="EMBL" id="CUH92535.1"/>
    </source>
</evidence>
<proteinExistence type="inferred from homology"/>
<dbReference type="PANTHER" id="PTHR38682:SF1">
    <property type="entry name" value="V-TYPE ATP SYNTHASE SUBUNIT C"/>
    <property type="match status" value="1"/>
</dbReference>
<keyword evidence="2" id="KW-0813">Transport</keyword>
<sequence>MQQSFNEMTDKLYIYAVARIRSKELLLFTKSDIEQLMSCKTEKECLGFLADKGWGKDGVETSEELLAAEREKTWDLLKELVQDISVFNTFLYGNDYHNLKAAIKQVYKNIELPNLYLSNCTIDPELIKKAVSEQDFSLLPEHMQDVAKNAYEIQFHTGDSQLCDIVIDKAALDTIYAHGKASKSELLSQYVELKVAAADINIAIRSVKTGKDKDFLEKALAKCESLDIEKLITSATKGIEAIYEYLNSTVYSDAVLAIKESSQAFERWCDNRIIELIRPQKYNPFTLSPLVAYLLARENEIKTVRILLSGKRNDIADNVIRERLREMYV</sequence>
<dbReference type="SUPFAM" id="SSF103486">
    <property type="entry name" value="V-type ATP synthase subunit C"/>
    <property type="match status" value="1"/>
</dbReference>
<evidence type="ECO:0008006" key="6">
    <source>
        <dbReference type="Google" id="ProtNLM"/>
    </source>
</evidence>
<keyword evidence="5" id="KW-1185">Reference proteome</keyword>
<dbReference type="GO" id="GO:0046961">
    <property type="term" value="F:proton-transporting ATPase activity, rotational mechanism"/>
    <property type="evidence" value="ECO:0007669"/>
    <property type="project" value="InterPro"/>
</dbReference>
<accession>A0A0K8J4X5</accession>
<organism evidence="4 5">
    <name type="scientific">Herbinix luporum</name>
    <dbReference type="NCBI Taxonomy" id="1679721"/>
    <lineage>
        <taxon>Bacteria</taxon>
        <taxon>Bacillati</taxon>
        <taxon>Bacillota</taxon>
        <taxon>Clostridia</taxon>
        <taxon>Lachnospirales</taxon>
        <taxon>Lachnospiraceae</taxon>
        <taxon>Herbinix</taxon>
    </lineage>
</organism>
<dbReference type="PANTHER" id="PTHR38682">
    <property type="entry name" value="V-TYPE ATP SYNTHASE SUBUNIT C"/>
    <property type="match status" value="1"/>
</dbReference>
<comment type="similarity">
    <text evidence="1">Belongs to the V-ATPase V0D/AC39 subunit family.</text>
</comment>
<gene>
    <name evidence="4" type="ORF">SD1D_0988</name>
</gene>
<name>A0A0K8J4X5_9FIRM</name>
<dbReference type="Gene3D" id="1.10.132.50">
    <property type="entry name" value="ATP synthase (C/AC39) subunit, domain 3"/>
    <property type="match status" value="1"/>
</dbReference>
<keyword evidence="3" id="KW-0406">Ion transport</keyword>
<dbReference type="KEGG" id="hsd:SD1D_0988"/>